<evidence type="ECO:0000259" key="6">
    <source>
        <dbReference type="PROSITE" id="PS51140"/>
    </source>
</evidence>
<dbReference type="EMBL" id="NAJQ01000388">
    <property type="protein sequence ID" value="TKA70662.1"/>
    <property type="molecule type" value="Genomic_DNA"/>
</dbReference>
<gene>
    <name evidence="9" type="ORF">B0A55_08759</name>
</gene>
<feature type="compositionally biased region" description="Basic residues" evidence="5">
    <location>
        <begin position="1"/>
        <end position="11"/>
    </location>
</feature>
<proteinExistence type="predicted"/>
<evidence type="ECO:0000256" key="1">
    <source>
        <dbReference type="ARBA" id="ARBA00022723"/>
    </source>
</evidence>
<sequence length="442" mass="49192">METFISRKRRKLSSEAASSSERKDEDGDGESTDFKLAMLASLCPDWPQDILLDSLLACEGSVERAADALLLPVKAGAPPKRAAINGYQSSLASFARPPVDGDVRTPPKKTLTQKGKTLHLFAPEDVEAHTPCSIIQNFLPQDVAEALLRELLNEAPSFTRETFQLFDRTVESPHSMRFYVDSLDEAQEQKTRYVYNGSYIADVAQTTPEMLKVSALVRGAVNEEIGHRIQRFYPSGQKLKFQSPEEWQPNASFVNCYASGKESVGYHSDQLTYLGPRAVIGSLSLGVAREFRVRRIVPTVDGASADTQGQIAIHLPHNSLLVMHAEMQEEWKHSVAPAQAIDPHPLAGNKRLNITYRCYKEYLHPKYTPRCKCDVPAVLRCVQKRAATRGRYLWMCHSGYTPGQTGCSYFEWAAFDDDGRPPWAEGYKGNMNVPAPGNEAPV</sequence>
<dbReference type="PROSITE" id="PS51471">
    <property type="entry name" value="FE2OG_OXY"/>
    <property type="match status" value="1"/>
</dbReference>
<dbReference type="InterPro" id="IPR010666">
    <property type="entry name" value="Znf_GRF"/>
</dbReference>
<evidence type="ECO:0000313" key="10">
    <source>
        <dbReference type="Proteomes" id="UP000309340"/>
    </source>
</evidence>
<dbReference type="OrthoDB" id="545910at2759"/>
<feature type="domain" description="Fe2OG dioxygenase" evidence="7">
    <location>
        <begin position="248"/>
        <end position="360"/>
    </location>
</feature>
<dbReference type="FunFam" id="2.60.120.590:FF:000010">
    <property type="entry name" value="GRF zinc finger domain protein"/>
    <property type="match status" value="1"/>
</dbReference>
<keyword evidence="2 4" id="KW-0863">Zinc-finger</keyword>
<dbReference type="PANTHER" id="PTHR31212:SF4">
    <property type="entry name" value="ALPHA-KETOGLUTARATE-DEPENDENT DIOXYGENASE ALKB HOMOLOG 3"/>
    <property type="match status" value="1"/>
</dbReference>
<dbReference type="GO" id="GO:0006307">
    <property type="term" value="P:DNA alkylation repair"/>
    <property type="evidence" value="ECO:0007669"/>
    <property type="project" value="InterPro"/>
</dbReference>
<keyword evidence="3" id="KW-0862">Zinc</keyword>
<dbReference type="STRING" id="329884.A0A4U0X2X3"/>
<dbReference type="InterPro" id="IPR032854">
    <property type="entry name" value="ALKBH3"/>
</dbReference>
<evidence type="ECO:0000256" key="3">
    <source>
        <dbReference type="ARBA" id="ARBA00022833"/>
    </source>
</evidence>
<dbReference type="GO" id="GO:0008270">
    <property type="term" value="F:zinc ion binding"/>
    <property type="evidence" value="ECO:0007669"/>
    <property type="project" value="UniProtKB-KW"/>
</dbReference>
<feature type="domain" description="GRF-type" evidence="8">
    <location>
        <begin position="371"/>
        <end position="416"/>
    </location>
</feature>
<keyword evidence="10" id="KW-1185">Reference proteome</keyword>
<dbReference type="CDD" id="cd14279">
    <property type="entry name" value="CUE"/>
    <property type="match status" value="1"/>
</dbReference>
<dbReference type="Proteomes" id="UP000309340">
    <property type="component" value="Unassembled WGS sequence"/>
</dbReference>
<dbReference type="Gene3D" id="2.60.120.590">
    <property type="entry name" value="Alpha-ketoglutarate-dependent dioxygenase AlkB-like"/>
    <property type="match status" value="1"/>
</dbReference>
<evidence type="ECO:0000259" key="7">
    <source>
        <dbReference type="PROSITE" id="PS51471"/>
    </source>
</evidence>
<dbReference type="InterPro" id="IPR027450">
    <property type="entry name" value="AlkB-like"/>
</dbReference>
<evidence type="ECO:0000256" key="4">
    <source>
        <dbReference type="PROSITE-ProRule" id="PRU01343"/>
    </source>
</evidence>
<dbReference type="InterPro" id="IPR037151">
    <property type="entry name" value="AlkB-like_sf"/>
</dbReference>
<dbReference type="PROSITE" id="PS51140">
    <property type="entry name" value="CUE"/>
    <property type="match status" value="1"/>
</dbReference>
<dbReference type="InterPro" id="IPR003892">
    <property type="entry name" value="CUE"/>
</dbReference>
<evidence type="ECO:0000256" key="2">
    <source>
        <dbReference type="ARBA" id="ARBA00022771"/>
    </source>
</evidence>
<comment type="caution">
    <text evidence="9">The sequence shown here is derived from an EMBL/GenBank/DDBJ whole genome shotgun (WGS) entry which is preliminary data.</text>
</comment>
<dbReference type="AlphaFoldDB" id="A0A4U0X2X3"/>
<organism evidence="9 10">
    <name type="scientific">Friedmanniomyces simplex</name>
    <dbReference type="NCBI Taxonomy" id="329884"/>
    <lineage>
        <taxon>Eukaryota</taxon>
        <taxon>Fungi</taxon>
        <taxon>Dikarya</taxon>
        <taxon>Ascomycota</taxon>
        <taxon>Pezizomycotina</taxon>
        <taxon>Dothideomycetes</taxon>
        <taxon>Dothideomycetidae</taxon>
        <taxon>Mycosphaerellales</taxon>
        <taxon>Teratosphaeriaceae</taxon>
        <taxon>Friedmanniomyces</taxon>
    </lineage>
</organism>
<keyword evidence="1" id="KW-0479">Metal-binding</keyword>
<accession>A0A4U0X2X3</accession>
<evidence type="ECO:0008006" key="11">
    <source>
        <dbReference type="Google" id="ProtNLM"/>
    </source>
</evidence>
<dbReference type="GO" id="GO:0043130">
    <property type="term" value="F:ubiquitin binding"/>
    <property type="evidence" value="ECO:0007669"/>
    <property type="project" value="InterPro"/>
</dbReference>
<feature type="region of interest" description="Disordered" evidence="5">
    <location>
        <begin position="1"/>
        <end position="30"/>
    </location>
</feature>
<protein>
    <recommendedName>
        <fullName evidence="11">Fe2OG dioxygenase domain-containing protein</fullName>
    </recommendedName>
</protein>
<dbReference type="PROSITE" id="PS51999">
    <property type="entry name" value="ZF_GRF"/>
    <property type="match status" value="1"/>
</dbReference>
<feature type="domain" description="CUE" evidence="6">
    <location>
        <begin position="31"/>
        <end position="73"/>
    </location>
</feature>
<evidence type="ECO:0000259" key="8">
    <source>
        <dbReference type="PROSITE" id="PS51999"/>
    </source>
</evidence>
<evidence type="ECO:0000313" key="9">
    <source>
        <dbReference type="EMBL" id="TKA70662.1"/>
    </source>
</evidence>
<dbReference type="InterPro" id="IPR005123">
    <property type="entry name" value="Oxoglu/Fe-dep_dioxygenase_dom"/>
</dbReference>
<name>A0A4U0X2X3_9PEZI</name>
<reference evidence="9 10" key="1">
    <citation type="submission" date="2017-03" db="EMBL/GenBank/DDBJ databases">
        <title>Genomes of endolithic fungi from Antarctica.</title>
        <authorList>
            <person name="Coleine C."/>
            <person name="Masonjones S."/>
            <person name="Stajich J.E."/>
        </authorList>
    </citation>
    <scope>NUCLEOTIDE SEQUENCE [LARGE SCALE GENOMIC DNA]</scope>
    <source>
        <strain evidence="9 10">CCFEE 5184</strain>
    </source>
</reference>
<dbReference type="SUPFAM" id="SSF51197">
    <property type="entry name" value="Clavaminate synthase-like"/>
    <property type="match status" value="1"/>
</dbReference>
<dbReference type="GO" id="GO:0051213">
    <property type="term" value="F:dioxygenase activity"/>
    <property type="evidence" value="ECO:0007669"/>
    <property type="project" value="InterPro"/>
</dbReference>
<dbReference type="Pfam" id="PF13532">
    <property type="entry name" value="2OG-FeII_Oxy_2"/>
    <property type="match status" value="1"/>
</dbReference>
<evidence type="ECO:0000256" key="5">
    <source>
        <dbReference type="SAM" id="MobiDB-lite"/>
    </source>
</evidence>
<dbReference type="PANTHER" id="PTHR31212">
    <property type="entry name" value="ALPHA-KETOGLUTARATE-DEPENDENT DIOXYGENASE ALKB HOMOLOG 3"/>
    <property type="match status" value="1"/>
</dbReference>